<evidence type="ECO:0000256" key="1">
    <source>
        <dbReference type="ARBA" id="ARBA00004496"/>
    </source>
</evidence>
<evidence type="ECO:0000256" key="4">
    <source>
        <dbReference type="ARBA" id="ARBA00022490"/>
    </source>
</evidence>
<dbReference type="Gene3D" id="1.10.10.10">
    <property type="entry name" value="Winged helix-like DNA-binding domain superfamily/Winged helix DNA-binding domain"/>
    <property type="match status" value="3"/>
</dbReference>
<gene>
    <name evidence="6" type="primary">recX_42</name>
    <name evidence="6" type="ORF">SDC9_178743</name>
</gene>
<protein>
    <recommendedName>
        <fullName evidence="3">Regulatory protein RecX</fullName>
    </recommendedName>
</protein>
<keyword evidence="4" id="KW-0963">Cytoplasm</keyword>
<dbReference type="InterPro" id="IPR053924">
    <property type="entry name" value="RecX_HTH_2nd"/>
</dbReference>
<evidence type="ECO:0000313" key="6">
    <source>
        <dbReference type="EMBL" id="MPN31269.1"/>
    </source>
</evidence>
<name>A0A645GZV5_9ZZZZ</name>
<sequence>MENWLQDHTALNKTQLQHLMDYLRSKKYLDDRRYAQTQAKRLLAQLMGKNRIRNELLNRGVVPEIINGLALESDNQQLQSAINYAKKWQGRIKDRSLAYKRNLLINKLIQYGYDVNIAKQALEQMDNFSDDVQEQVSLRKLANKAKTRYNRKYSGSMLRNHVYRYLTSQGFQHDDIYLVLNEMEWEDE</sequence>
<dbReference type="Pfam" id="PF02631">
    <property type="entry name" value="RecX_HTH2"/>
    <property type="match status" value="1"/>
</dbReference>
<dbReference type="InterPro" id="IPR003783">
    <property type="entry name" value="Regulatory_RecX"/>
</dbReference>
<feature type="domain" description="RecX second three-helical" evidence="5">
    <location>
        <begin position="30"/>
        <end position="67"/>
    </location>
</feature>
<comment type="caution">
    <text evidence="6">The sequence shown here is derived from an EMBL/GenBank/DDBJ whole genome shotgun (WGS) entry which is preliminary data.</text>
</comment>
<dbReference type="PANTHER" id="PTHR33602:SF1">
    <property type="entry name" value="REGULATORY PROTEIN RECX FAMILY PROTEIN"/>
    <property type="match status" value="1"/>
</dbReference>
<evidence type="ECO:0000256" key="3">
    <source>
        <dbReference type="ARBA" id="ARBA00018111"/>
    </source>
</evidence>
<comment type="similarity">
    <text evidence="2">Belongs to the RecX family.</text>
</comment>
<evidence type="ECO:0000259" key="5">
    <source>
        <dbReference type="Pfam" id="PF02631"/>
    </source>
</evidence>
<comment type="subcellular location">
    <subcellularLocation>
        <location evidence="1">Cytoplasm</location>
    </subcellularLocation>
</comment>
<reference evidence="6" key="1">
    <citation type="submission" date="2019-08" db="EMBL/GenBank/DDBJ databases">
        <authorList>
            <person name="Kucharzyk K."/>
            <person name="Murdoch R.W."/>
            <person name="Higgins S."/>
            <person name="Loffler F."/>
        </authorList>
    </citation>
    <scope>NUCLEOTIDE SEQUENCE</scope>
</reference>
<dbReference type="EMBL" id="VSSQ01082744">
    <property type="protein sequence ID" value="MPN31269.1"/>
    <property type="molecule type" value="Genomic_DNA"/>
</dbReference>
<evidence type="ECO:0000256" key="2">
    <source>
        <dbReference type="ARBA" id="ARBA00009695"/>
    </source>
</evidence>
<organism evidence="6">
    <name type="scientific">bioreactor metagenome</name>
    <dbReference type="NCBI Taxonomy" id="1076179"/>
    <lineage>
        <taxon>unclassified sequences</taxon>
        <taxon>metagenomes</taxon>
        <taxon>ecological metagenomes</taxon>
    </lineage>
</organism>
<dbReference type="GO" id="GO:0005737">
    <property type="term" value="C:cytoplasm"/>
    <property type="evidence" value="ECO:0007669"/>
    <property type="project" value="UniProtKB-SubCell"/>
</dbReference>
<proteinExistence type="inferred from homology"/>
<dbReference type="AlphaFoldDB" id="A0A645GZV5"/>
<dbReference type="GO" id="GO:0006282">
    <property type="term" value="P:regulation of DNA repair"/>
    <property type="evidence" value="ECO:0007669"/>
    <property type="project" value="InterPro"/>
</dbReference>
<dbReference type="InterPro" id="IPR036388">
    <property type="entry name" value="WH-like_DNA-bd_sf"/>
</dbReference>
<accession>A0A645GZV5</accession>
<dbReference type="PANTHER" id="PTHR33602">
    <property type="entry name" value="REGULATORY PROTEIN RECX FAMILY PROTEIN"/>
    <property type="match status" value="1"/>
</dbReference>